<dbReference type="HOGENOM" id="CLU_1815620_0_0_1"/>
<reference evidence="2" key="2">
    <citation type="journal article" date="2013" name="PLoS Genet.">
        <title>Comparative genome structure, secondary metabolite, and effector coding capacity across Cochliobolus pathogens.</title>
        <authorList>
            <person name="Condon B.J."/>
            <person name="Leng Y."/>
            <person name="Wu D."/>
            <person name="Bushley K.E."/>
            <person name="Ohm R.A."/>
            <person name="Otillar R."/>
            <person name="Martin J."/>
            <person name="Schackwitz W."/>
            <person name="Grimwood J."/>
            <person name="MohdZainudin N."/>
            <person name="Xue C."/>
            <person name="Wang R."/>
            <person name="Manning V.A."/>
            <person name="Dhillon B."/>
            <person name="Tu Z.J."/>
            <person name="Steffenson B.J."/>
            <person name="Salamov A."/>
            <person name="Sun H."/>
            <person name="Lowry S."/>
            <person name="LaButti K."/>
            <person name="Han J."/>
            <person name="Copeland A."/>
            <person name="Lindquist E."/>
            <person name="Barry K."/>
            <person name="Schmutz J."/>
            <person name="Baker S.E."/>
            <person name="Ciuffetti L.M."/>
            <person name="Grigoriev I.V."/>
            <person name="Zhong S."/>
            <person name="Turgeon B.G."/>
        </authorList>
    </citation>
    <scope>NUCLEOTIDE SEQUENCE [LARGE SCALE GENOMIC DNA]</scope>
    <source>
        <strain evidence="2">C5 / ATCC 48332 / race O</strain>
    </source>
</reference>
<organism evidence="1 2">
    <name type="scientific">Cochliobolus heterostrophus (strain C5 / ATCC 48332 / race O)</name>
    <name type="common">Southern corn leaf blight fungus</name>
    <name type="synonym">Bipolaris maydis</name>
    <dbReference type="NCBI Taxonomy" id="701091"/>
    <lineage>
        <taxon>Eukaryota</taxon>
        <taxon>Fungi</taxon>
        <taxon>Dikarya</taxon>
        <taxon>Ascomycota</taxon>
        <taxon>Pezizomycotina</taxon>
        <taxon>Dothideomycetes</taxon>
        <taxon>Pleosporomycetidae</taxon>
        <taxon>Pleosporales</taxon>
        <taxon>Pleosporineae</taxon>
        <taxon>Pleosporaceae</taxon>
        <taxon>Bipolaris</taxon>
    </lineage>
</organism>
<evidence type="ECO:0000313" key="2">
    <source>
        <dbReference type="Proteomes" id="UP000016936"/>
    </source>
</evidence>
<dbReference type="AlphaFoldDB" id="M2TYU0"/>
<dbReference type="EMBL" id="KB445576">
    <property type="protein sequence ID" value="EMD91459.1"/>
    <property type="molecule type" value="Genomic_DNA"/>
</dbReference>
<dbReference type="OMA" id="YTISHKY"/>
<dbReference type="OrthoDB" id="10344199at2759"/>
<gene>
    <name evidence="1" type="ORF">COCHEDRAFT_1155830</name>
</gene>
<proteinExistence type="predicted"/>
<dbReference type="Proteomes" id="UP000016936">
    <property type="component" value="Unassembled WGS sequence"/>
</dbReference>
<protein>
    <submittedName>
        <fullName evidence="1">Uncharacterized protein</fullName>
    </submittedName>
</protein>
<accession>M2TYU0</accession>
<reference evidence="1 2" key="1">
    <citation type="journal article" date="2012" name="PLoS Pathog.">
        <title>Diverse lifestyles and strategies of plant pathogenesis encoded in the genomes of eighteen Dothideomycetes fungi.</title>
        <authorList>
            <person name="Ohm R.A."/>
            <person name="Feau N."/>
            <person name="Henrissat B."/>
            <person name="Schoch C.L."/>
            <person name="Horwitz B.A."/>
            <person name="Barry K.W."/>
            <person name="Condon B.J."/>
            <person name="Copeland A.C."/>
            <person name="Dhillon B."/>
            <person name="Glaser F."/>
            <person name="Hesse C.N."/>
            <person name="Kosti I."/>
            <person name="LaButti K."/>
            <person name="Lindquist E.A."/>
            <person name="Lucas S."/>
            <person name="Salamov A.A."/>
            <person name="Bradshaw R.E."/>
            <person name="Ciuffetti L."/>
            <person name="Hamelin R.C."/>
            <person name="Kema G.H.J."/>
            <person name="Lawrence C."/>
            <person name="Scott J.A."/>
            <person name="Spatafora J.W."/>
            <person name="Turgeon B.G."/>
            <person name="de Wit P.J.G.M."/>
            <person name="Zhong S."/>
            <person name="Goodwin S.B."/>
            <person name="Grigoriev I.V."/>
        </authorList>
    </citation>
    <scope>NUCLEOTIDE SEQUENCE [LARGE SCALE GENOMIC DNA]</scope>
    <source>
        <strain evidence="2">C5 / ATCC 48332 / race O</strain>
    </source>
</reference>
<sequence length="142" mass="15996">MTVSAPDTSFYTISHKYIEQSTIAYETPFSPTARKALPACSSKYTKPHLVISCPVDKLQSSQSHIRYPKPSRFSSRPRLIQPIPRQTHTPRHLGGVYTFFSQGSHATFVRPTIAIRIAHIQSEIAVCNLSACAFCMQEISWR</sequence>
<name>M2TYU0_COCH5</name>
<evidence type="ECO:0000313" key="1">
    <source>
        <dbReference type="EMBL" id="EMD91459.1"/>
    </source>
</evidence>
<keyword evidence="2" id="KW-1185">Reference proteome</keyword>